<dbReference type="InterPro" id="IPR011460">
    <property type="entry name" value="Lcl_C"/>
</dbReference>
<dbReference type="Proteomes" id="UP000018680">
    <property type="component" value="Chromosome"/>
</dbReference>
<organism evidence="4 5">
    <name type="scientific">Salinispira pacifica</name>
    <dbReference type="NCBI Taxonomy" id="1307761"/>
    <lineage>
        <taxon>Bacteria</taxon>
        <taxon>Pseudomonadati</taxon>
        <taxon>Spirochaetota</taxon>
        <taxon>Spirochaetia</taxon>
        <taxon>Spirochaetales</taxon>
        <taxon>Spirochaetaceae</taxon>
        <taxon>Salinispira</taxon>
    </lineage>
</organism>
<dbReference type="Gene3D" id="2.60.40.2340">
    <property type="match status" value="1"/>
</dbReference>
<feature type="region of interest" description="Disordered" evidence="1">
    <location>
        <begin position="60"/>
        <end position="89"/>
    </location>
</feature>
<evidence type="ECO:0000256" key="2">
    <source>
        <dbReference type="SAM" id="SignalP"/>
    </source>
</evidence>
<feature type="signal peptide" evidence="2">
    <location>
        <begin position="1"/>
        <end position="18"/>
    </location>
</feature>
<feature type="domain" description="Lcl C-terminal" evidence="3">
    <location>
        <begin position="168"/>
        <end position="290"/>
    </location>
</feature>
<dbReference type="eggNOG" id="COG1361">
    <property type="taxonomic scope" value="Bacteria"/>
</dbReference>
<evidence type="ECO:0000256" key="1">
    <source>
        <dbReference type="SAM" id="MobiDB-lite"/>
    </source>
</evidence>
<keyword evidence="5" id="KW-1185">Reference proteome</keyword>
<dbReference type="eggNOG" id="COG1520">
    <property type="taxonomic scope" value="Bacteria"/>
</dbReference>
<proteinExistence type="predicted"/>
<dbReference type="KEGG" id="slr:L21SP2_3067"/>
<reference evidence="4 5" key="1">
    <citation type="journal article" date="2015" name="Stand. Genomic Sci.">
        <title>Complete genome sequence and description of Salinispira pacifica gen. nov., sp. nov., a novel spirochaete isolated form a hypersaline microbial mat.</title>
        <authorList>
            <person name="Ben Hania W."/>
            <person name="Joseph M."/>
            <person name="Schumann P."/>
            <person name="Bunk B."/>
            <person name="Fiebig A."/>
            <person name="Sproer C."/>
            <person name="Klenk H.P."/>
            <person name="Fardeau M.L."/>
            <person name="Spring S."/>
        </authorList>
    </citation>
    <scope>NUCLEOTIDE SEQUENCE [LARGE SCALE GENOMIC DNA]</scope>
    <source>
        <strain evidence="4 5">L21-RPul-D2</strain>
    </source>
</reference>
<dbReference type="Pfam" id="PF07603">
    <property type="entry name" value="Lcl_C"/>
    <property type="match status" value="1"/>
</dbReference>
<evidence type="ECO:0000313" key="5">
    <source>
        <dbReference type="Proteomes" id="UP000018680"/>
    </source>
</evidence>
<evidence type="ECO:0000259" key="3">
    <source>
        <dbReference type="Pfam" id="PF07603"/>
    </source>
</evidence>
<dbReference type="PATRIC" id="fig|1307761.3.peg.3056"/>
<feature type="chain" id="PRO_5004742093" description="Lcl C-terminal domain-containing protein" evidence="2">
    <location>
        <begin position="19"/>
        <end position="295"/>
    </location>
</feature>
<gene>
    <name evidence="4" type="ORF">L21SP2_3067</name>
</gene>
<sequence>MLPGILAALMLISACVIADGDPPDEPGSEALIASFILASTDNPGLSADVEAEIRETAISAELPQGSDRSSLVPSITTSEGASIDPASGEAADFSSTVTYSVTAEDGVSSTDYEVTFSVATGSNPGGGSSYPAVVMGTGQNYSYFSGDDGDMERGVNWPEPRFTDNGDGTITDELTGLMWEQVPSNQDGNTLEGVIGLAAASWTGGHNDWRVPNIREFRSLFHAGEEYLHTWLETQGFSGLTSIGNGLYFTSSYWPQDETVIYLQHNDSSYIHSFLSRDSMGTGVYHWLVRGTPWN</sequence>
<dbReference type="STRING" id="1307761.L21SP2_3067"/>
<evidence type="ECO:0000313" key="4">
    <source>
        <dbReference type="EMBL" id="AHC16411.1"/>
    </source>
</evidence>
<dbReference type="EMBL" id="CP006939">
    <property type="protein sequence ID" value="AHC16411.1"/>
    <property type="molecule type" value="Genomic_DNA"/>
</dbReference>
<accession>V5WML8</accession>
<protein>
    <recommendedName>
        <fullName evidence="3">Lcl C-terminal domain-containing protein</fullName>
    </recommendedName>
</protein>
<name>V5WML8_9SPIO</name>
<dbReference type="AlphaFoldDB" id="V5WML8"/>
<dbReference type="HOGENOM" id="CLU_942985_0_0_12"/>
<keyword evidence="2" id="KW-0732">Signal</keyword>
<feature type="compositionally biased region" description="Polar residues" evidence="1">
    <location>
        <begin position="66"/>
        <end position="80"/>
    </location>
</feature>